<reference evidence="1" key="1">
    <citation type="submission" date="2018-04" db="EMBL/GenBank/DDBJ databases">
        <title>WGS assembly of Panicum hallii.</title>
        <authorList>
            <person name="Lovell J."/>
            <person name="Jenkins J."/>
            <person name="Lowry D."/>
            <person name="Mamidi S."/>
            <person name="Sreedasyam A."/>
            <person name="Weng X."/>
            <person name="Barry K."/>
            <person name="Bonette J."/>
            <person name="Campitelli B."/>
            <person name="Daum C."/>
            <person name="Gordon S."/>
            <person name="Gould B."/>
            <person name="Lipzen A."/>
            <person name="Macqueen A."/>
            <person name="Palacio-Mejia J."/>
            <person name="Plott C."/>
            <person name="Shakirov E."/>
            <person name="Shu S."/>
            <person name="Yoshinaga Y."/>
            <person name="Zane M."/>
            <person name="Rokhsar D."/>
            <person name="Grimwood J."/>
            <person name="Schmutz J."/>
            <person name="Juenger T."/>
        </authorList>
    </citation>
    <scope>NUCLEOTIDE SEQUENCE [LARGE SCALE GENOMIC DNA]</scope>
    <source>
        <strain evidence="1">FIL2</strain>
    </source>
</reference>
<gene>
    <name evidence="1" type="ORF">PAHAL_1G059400</name>
</gene>
<name>A0A2S3GME9_9POAL</name>
<organism evidence="1">
    <name type="scientific">Panicum hallii</name>
    <dbReference type="NCBI Taxonomy" id="206008"/>
    <lineage>
        <taxon>Eukaryota</taxon>
        <taxon>Viridiplantae</taxon>
        <taxon>Streptophyta</taxon>
        <taxon>Embryophyta</taxon>
        <taxon>Tracheophyta</taxon>
        <taxon>Spermatophyta</taxon>
        <taxon>Magnoliopsida</taxon>
        <taxon>Liliopsida</taxon>
        <taxon>Poales</taxon>
        <taxon>Poaceae</taxon>
        <taxon>PACMAD clade</taxon>
        <taxon>Panicoideae</taxon>
        <taxon>Panicodae</taxon>
        <taxon>Paniceae</taxon>
        <taxon>Panicinae</taxon>
        <taxon>Panicum</taxon>
        <taxon>Panicum sect. Panicum</taxon>
    </lineage>
</organism>
<dbReference type="Gramene" id="PAN04340">
    <property type="protein sequence ID" value="PAN04340"/>
    <property type="gene ID" value="PAHAL_1G059400"/>
</dbReference>
<protein>
    <submittedName>
        <fullName evidence="1">Uncharacterized protein</fullName>
    </submittedName>
</protein>
<proteinExistence type="predicted"/>
<dbReference type="EMBL" id="CM008046">
    <property type="protein sequence ID" value="PAN04340.2"/>
    <property type="molecule type" value="Genomic_DNA"/>
</dbReference>
<evidence type="ECO:0000313" key="1">
    <source>
        <dbReference type="EMBL" id="PAN04340.2"/>
    </source>
</evidence>
<sequence length="64" mass="7450">MCLRFKYKSHCHYHIFFLPVVSQQPTRCSIYSSTFPHADLGHYVFSHQLPACGIFCVIFLPLSE</sequence>
<accession>A0A2S3GME9</accession>
<dbReference type="AlphaFoldDB" id="A0A2S3GME9"/>
<dbReference type="Proteomes" id="UP000243499">
    <property type="component" value="Chromosome 1"/>
</dbReference>